<dbReference type="SUPFAM" id="SSF52009">
    <property type="entry name" value="Phosphohistidine domain"/>
    <property type="match status" value="1"/>
</dbReference>
<evidence type="ECO:0000259" key="17">
    <source>
        <dbReference type="Pfam" id="PF01326"/>
    </source>
</evidence>
<evidence type="ECO:0000256" key="15">
    <source>
        <dbReference type="PIRNR" id="PIRNR000854"/>
    </source>
</evidence>
<dbReference type="EC" id="2.7.9.2" evidence="5 15"/>
<keyword evidence="8 15" id="KW-0479">Metal-binding</keyword>
<comment type="pathway">
    <text evidence="3 15">Carbohydrate biosynthesis; gluconeogenesis.</text>
</comment>
<evidence type="ECO:0000256" key="2">
    <source>
        <dbReference type="ARBA" id="ARBA00002988"/>
    </source>
</evidence>
<dbReference type="InterPro" id="IPR013815">
    <property type="entry name" value="ATP_grasp_subdomain_1"/>
</dbReference>
<evidence type="ECO:0000256" key="10">
    <source>
        <dbReference type="ARBA" id="ARBA00022777"/>
    </source>
</evidence>
<dbReference type="GO" id="GO:0046872">
    <property type="term" value="F:metal ion binding"/>
    <property type="evidence" value="ECO:0007669"/>
    <property type="project" value="UniProtKB-KW"/>
</dbReference>
<dbReference type="OrthoDB" id="9765468at2"/>
<proteinExistence type="inferred from homology"/>
<comment type="catalytic activity">
    <reaction evidence="14 15">
        <text>pyruvate + ATP + H2O = phosphoenolpyruvate + AMP + phosphate + 2 H(+)</text>
        <dbReference type="Rhea" id="RHEA:11364"/>
        <dbReference type="ChEBI" id="CHEBI:15361"/>
        <dbReference type="ChEBI" id="CHEBI:15377"/>
        <dbReference type="ChEBI" id="CHEBI:15378"/>
        <dbReference type="ChEBI" id="CHEBI:30616"/>
        <dbReference type="ChEBI" id="CHEBI:43474"/>
        <dbReference type="ChEBI" id="CHEBI:58702"/>
        <dbReference type="ChEBI" id="CHEBI:456215"/>
        <dbReference type="EC" id="2.7.9.2"/>
    </reaction>
</comment>
<keyword evidence="10 15" id="KW-0418">Kinase</keyword>
<feature type="domain" description="Pyruvate phosphate dikinase AMP/ATP-binding" evidence="17">
    <location>
        <begin position="20"/>
        <end position="328"/>
    </location>
</feature>
<keyword evidence="19" id="KW-0670">Pyruvate</keyword>
<dbReference type="InterPro" id="IPR006319">
    <property type="entry name" value="PEP_synth"/>
</dbReference>
<name>L7L5L1_9ACTN</name>
<dbReference type="GO" id="GO:0008986">
    <property type="term" value="F:pyruvate, water dikinase activity"/>
    <property type="evidence" value="ECO:0007669"/>
    <property type="project" value="UniProtKB-EC"/>
</dbReference>
<dbReference type="Proteomes" id="UP000053405">
    <property type="component" value="Unassembled WGS sequence"/>
</dbReference>
<sequence>MPVAQQWVRSLEELGLRDAPTVGGKGANLGELIRGGFPVPGGFVVTKQAYLAAMDAAGLREELAAAAWPPDGMTEHELLERADQLRARVAAAPVPEDIAASIVEAYGRLGDDRRVAVRSSAPSEDAADTSFAGIHDSFTDIEGGDHLIEAIVRCWMSLWSARAMTYRKVQHVDVEPSVAVVVQLMVDSVSAGVMFTVDPLTGDQNQMMIEAALGLGEVVVGGQVEPDTYVVSKGPPREVVSAHLGAQEFQFVAGQSADEIPEAIAEADRGRRVLTEEQVLAVADVGVRAEEHYGAPQDMEFSFCLPADGDESNLQLFIVQSRPITTLGGDGGATDADDGAGSGEPLVTGLGASPGVASGRVRIMHEVSDAGSLDDGDVLVAPMTRPDWLPVLRRASAIVTDGGGITCHAAIVGRELGKPVVVGARGATGTLTEGALVTVDGSAGTISAGAPAPAEVRPLPSADPAAGAASPAREVTATRVYVNLATPDSAAEVAAMDVDGVGLLRAEFMITEALEGLHPARLLAQGRRSEYVEKMAKGVSAIAGAFGDRPVVYRAIDLRSNEFAALEGGDVEPVEDNPMIGYRGCYRYIREPELFRLDLDVLQAVRRRHRNVHLMIPFVRTKWELTEALALLDAYPLGGDRGMKRWIMAEVPSVVYWLPEYARLGIDGVSIGSNDLTQLVLGVDRDSEVCKELFDTRDGAVLDAIDQIIDRATAAGLTTSLCGQAVSLYPELAEHLVRRGITSVSVTPDTAARTRRNVAVAERAILLDAARRRD</sequence>
<dbReference type="InterPro" id="IPR000121">
    <property type="entry name" value="PEP_util_C"/>
</dbReference>
<evidence type="ECO:0000256" key="14">
    <source>
        <dbReference type="ARBA" id="ARBA00047700"/>
    </source>
</evidence>
<reference evidence="19 20" key="1">
    <citation type="submission" date="2012-12" db="EMBL/GenBank/DDBJ databases">
        <title>Whole genome shotgun sequence of Gordonia hirsuta NBRC 16056.</title>
        <authorList>
            <person name="Isaki-Nakamura S."/>
            <person name="Hosoyama A."/>
            <person name="Tsuchikane K."/>
            <person name="Katsumata H."/>
            <person name="Baba S."/>
            <person name="Yamazaki S."/>
            <person name="Fujita N."/>
        </authorList>
    </citation>
    <scope>NUCLEOTIDE SEQUENCE [LARGE SCALE GENOMIC DNA]</scope>
    <source>
        <strain evidence="19 20">NBRC 16056</strain>
    </source>
</reference>
<dbReference type="STRING" id="1121927.GOHSU_06_00370"/>
<dbReference type="InterPro" id="IPR040442">
    <property type="entry name" value="Pyrv_kinase-like_dom_sf"/>
</dbReference>
<dbReference type="RefSeq" id="WP_005936669.1">
    <property type="nucleotide sequence ID" value="NZ_ATVK01000042.1"/>
</dbReference>
<dbReference type="Pfam" id="PF02896">
    <property type="entry name" value="PEP-utilizers_C"/>
    <property type="match status" value="1"/>
</dbReference>
<dbReference type="PROSITE" id="PS00742">
    <property type="entry name" value="PEP_ENZYMES_2"/>
    <property type="match status" value="1"/>
</dbReference>
<feature type="domain" description="PEP-utilising enzyme mobile" evidence="16">
    <location>
        <begin position="374"/>
        <end position="444"/>
    </location>
</feature>
<evidence type="ECO:0000256" key="5">
    <source>
        <dbReference type="ARBA" id="ARBA00011996"/>
    </source>
</evidence>
<dbReference type="InterPro" id="IPR015813">
    <property type="entry name" value="Pyrv/PenolPyrv_kinase-like_dom"/>
</dbReference>
<protein>
    <recommendedName>
        <fullName evidence="6 15">Phosphoenolpyruvate synthase</fullName>
        <shortName evidence="15">PEP synthase</shortName>
        <ecNumber evidence="5 15">2.7.9.2</ecNumber>
    </recommendedName>
    <alternativeName>
        <fullName evidence="13 15">Pyruvate, water dikinase</fullName>
    </alternativeName>
</protein>
<dbReference type="Gene3D" id="3.30.470.20">
    <property type="entry name" value="ATP-grasp fold, B domain"/>
    <property type="match status" value="1"/>
</dbReference>
<evidence type="ECO:0000256" key="13">
    <source>
        <dbReference type="ARBA" id="ARBA00033470"/>
    </source>
</evidence>
<dbReference type="UniPathway" id="UPA00138"/>
<evidence type="ECO:0000259" key="16">
    <source>
        <dbReference type="Pfam" id="PF00391"/>
    </source>
</evidence>
<keyword evidence="7 15" id="KW-0808">Transferase</keyword>
<dbReference type="EMBL" id="BANT01000006">
    <property type="protein sequence ID" value="GAC56425.1"/>
    <property type="molecule type" value="Genomic_DNA"/>
</dbReference>
<gene>
    <name evidence="19" type="primary">ppsA</name>
    <name evidence="19" type="ORF">GOHSU_06_00370</name>
</gene>
<evidence type="ECO:0000256" key="7">
    <source>
        <dbReference type="ARBA" id="ARBA00022679"/>
    </source>
</evidence>
<evidence type="ECO:0000259" key="18">
    <source>
        <dbReference type="Pfam" id="PF02896"/>
    </source>
</evidence>
<keyword evidence="20" id="KW-1185">Reference proteome</keyword>
<dbReference type="InterPro" id="IPR023151">
    <property type="entry name" value="PEP_util_CS"/>
</dbReference>
<evidence type="ECO:0000256" key="4">
    <source>
        <dbReference type="ARBA" id="ARBA00007837"/>
    </source>
</evidence>
<dbReference type="InterPro" id="IPR036637">
    <property type="entry name" value="Phosphohistidine_dom_sf"/>
</dbReference>
<dbReference type="PIRSF" id="PIRSF000854">
    <property type="entry name" value="PEP_synthase"/>
    <property type="match status" value="1"/>
</dbReference>
<keyword evidence="9 15" id="KW-0547">Nucleotide-binding</keyword>
<comment type="cofactor">
    <cofactor evidence="1 15">
        <name>Mg(2+)</name>
        <dbReference type="ChEBI" id="CHEBI:18420"/>
    </cofactor>
</comment>
<dbReference type="PANTHER" id="PTHR43030">
    <property type="entry name" value="PHOSPHOENOLPYRUVATE SYNTHASE"/>
    <property type="match status" value="1"/>
</dbReference>
<dbReference type="eggNOG" id="COG0574">
    <property type="taxonomic scope" value="Bacteria"/>
</dbReference>
<comment type="similarity">
    <text evidence="4 15">Belongs to the PEP-utilizing enzyme family.</text>
</comment>
<evidence type="ECO:0000256" key="8">
    <source>
        <dbReference type="ARBA" id="ARBA00022723"/>
    </source>
</evidence>
<evidence type="ECO:0000313" key="20">
    <source>
        <dbReference type="Proteomes" id="UP000053405"/>
    </source>
</evidence>
<dbReference type="GO" id="GO:0005524">
    <property type="term" value="F:ATP binding"/>
    <property type="evidence" value="ECO:0007669"/>
    <property type="project" value="UniProtKB-KW"/>
</dbReference>
<evidence type="ECO:0000313" key="19">
    <source>
        <dbReference type="EMBL" id="GAC56425.1"/>
    </source>
</evidence>
<dbReference type="NCBIfam" id="NF005057">
    <property type="entry name" value="PRK06464.1"/>
    <property type="match status" value="1"/>
</dbReference>
<dbReference type="GO" id="GO:0006094">
    <property type="term" value="P:gluconeogenesis"/>
    <property type="evidence" value="ECO:0007669"/>
    <property type="project" value="UniProtKB-UniPathway"/>
</dbReference>
<comment type="function">
    <text evidence="2 15">Catalyzes the phosphorylation of pyruvate to phosphoenolpyruvate.</text>
</comment>
<accession>L7L5L1</accession>
<dbReference type="Pfam" id="PF01326">
    <property type="entry name" value="PPDK_N"/>
    <property type="match status" value="1"/>
</dbReference>
<dbReference type="eggNOG" id="COG1080">
    <property type="taxonomic scope" value="Bacteria"/>
</dbReference>
<dbReference type="InterPro" id="IPR002192">
    <property type="entry name" value="PPDK_AMP/ATP-bd"/>
</dbReference>
<evidence type="ECO:0000256" key="1">
    <source>
        <dbReference type="ARBA" id="ARBA00001946"/>
    </source>
</evidence>
<feature type="domain" description="PEP-utilising enzyme C-terminal" evidence="18">
    <location>
        <begin position="471"/>
        <end position="761"/>
    </location>
</feature>
<evidence type="ECO:0000256" key="11">
    <source>
        <dbReference type="ARBA" id="ARBA00022840"/>
    </source>
</evidence>
<dbReference type="SUPFAM" id="SSF56059">
    <property type="entry name" value="Glutathione synthetase ATP-binding domain-like"/>
    <property type="match status" value="1"/>
</dbReference>
<dbReference type="InterPro" id="IPR008279">
    <property type="entry name" value="PEP-util_enz_mobile_dom"/>
</dbReference>
<comment type="caution">
    <text evidence="19">The sequence shown here is derived from an EMBL/GenBank/DDBJ whole genome shotgun (WGS) entry which is preliminary data.</text>
</comment>
<evidence type="ECO:0000256" key="6">
    <source>
        <dbReference type="ARBA" id="ARBA00021623"/>
    </source>
</evidence>
<dbReference type="AlphaFoldDB" id="L7L5L1"/>
<evidence type="ECO:0000256" key="9">
    <source>
        <dbReference type="ARBA" id="ARBA00022741"/>
    </source>
</evidence>
<dbReference type="PANTHER" id="PTHR43030:SF1">
    <property type="entry name" value="PHOSPHOENOLPYRUVATE SYNTHASE"/>
    <property type="match status" value="1"/>
</dbReference>
<dbReference type="Gene3D" id="3.30.1490.20">
    <property type="entry name" value="ATP-grasp fold, A domain"/>
    <property type="match status" value="1"/>
</dbReference>
<dbReference type="Pfam" id="PF00391">
    <property type="entry name" value="PEP-utilizers"/>
    <property type="match status" value="1"/>
</dbReference>
<dbReference type="Gene3D" id="3.20.20.60">
    <property type="entry name" value="Phosphoenolpyruvate-binding domains"/>
    <property type="match status" value="1"/>
</dbReference>
<evidence type="ECO:0000256" key="3">
    <source>
        <dbReference type="ARBA" id="ARBA00004742"/>
    </source>
</evidence>
<keyword evidence="12 15" id="KW-0460">Magnesium</keyword>
<evidence type="ECO:0000256" key="12">
    <source>
        <dbReference type="ARBA" id="ARBA00022842"/>
    </source>
</evidence>
<organism evidence="19 20">
    <name type="scientific">Gordonia hirsuta DSM 44140 = NBRC 16056</name>
    <dbReference type="NCBI Taxonomy" id="1121927"/>
    <lineage>
        <taxon>Bacteria</taxon>
        <taxon>Bacillati</taxon>
        <taxon>Actinomycetota</taxon>
        <taxon>Actinomycetes</taxon>
        <taxon>Mycobacteriales</taxon>
        <taxon>Gordoniaceae</taxon>
        <taxon>Gordonia</taxon>
    </lineage>
</organism>
<dbReference type="SUPFAM" id="SSF51621">
    <property type="entry name" value="Phosphoenolpyruvate/pyruvate domain"/>
    <property type="match status" value="1"/>
</dbReference>
<keyword evidence="11 15" id="KW-0067">ATP-binding</keyword>
<dbReference type="Gene3D" id="3.50.30.10">
    <property type="entry name" value="Phosphohistidine domain"/>
    <property type="match status" value="1"/>
</dbReference>